<accession>A0A844ZF59</accession>
<reference evidence="1 2" key="1">
    <citation type="submission" date="2019-12" db="EMBL/GenBank/DDBJ databases">
        <title>Genomic-based taxomic classification of the family Erythrobacteraceae.</title>
        <authorList>
            <person name="Xu L."/>
        </authorList>
    </citation>
    <scope>NUCLEOTIDE SEQUENCE [LARGE SCALE GENOMIC DNA]</scope>
    <source>
        <strain evidence="1 2">MCCC 1A09962</strain>
    </source>
</reference>
<name>A0A844ZF59_9SPHN</name>
<evidence type="ECO:0000313" key="2">
    <source>
        <dbReference type="Proteomes" id="UP000433104"/>
    </source>
</evidence>
<dbReference type="Proteomes" id="UP000433104">
    <property type="component" value="Unassembled WGS sequence"/>
</dbReference>
<comment type="caution">
    <text evidence="1">The sequence shown here is derived from an EMBL/GenBank/DDBJ whole genome shotgun (WGS) entry which is preliminary data.</text>
</comment>
<protein>
    <recommendedName>
        <fullName evidence="3">DUF4062 domain-containing protein</fullName>
    </recommendedName>
</protein>
<dbReference type="RefSeq" id="WP_160682265.1">
    <property type="nucleotide sequence ID" value="NZ_WTYW01000001.1"/>
</dbReference>
<sequence length="282" mass="31490">MTYVAQIIEVMIASPSDVADEREAIRQSLSHWNAANARERQLFFEAVGWESHVSPDLSGEPQKLINEQILRDADLLVGLFWTRIGTPTSTNASGTVEEIEEHMATGKPVMLYFSSREIAPNAIDMEQKSKLDEFRNWAFTRGIVESFSSIPDLKEKFSRQLGIALNKNSHLQSLIPGTDNRLIINSENSEVPSRGLSDEASALLKAASQHERNPMILIRRHLGGQSLSAGGTNFGDEGGRRQFERWIAAVEELHYADLIRDINGKGEIYEINHAGYELAESL</sequence>
<dbReference type="EMBL" id="WTYW01000001">
    <property type="protein sequence ID" value="MXO85923.1"/>
    <property type="molecule type" value="Genomic_DNA"/>
</dbReference>
<dbReference type="OrthoDB" id="9784936at2"/>
<evidence type="ECO:0008006" key="3">
    <source>
        <dbReference type="Google" id="ProtNLM"/>
    </source>
</evidence>
<evidence type="ECO:0000313" key="1">
    <source>
        <dbReference type="EMBL" id="MXO85923.1"/>
    </source>
</evidence>
<proteinExistence type="predicted"/>
<organism evidence="1 2">
    <name type="scientific">Parapontixanthobacter aurantiacus</name>
    <dbReference type="NCBI Taxonomy" id="1463599"/>
    <lineage>
        <taxon>Bacteria</taxon>
        <taxon>Pseudomonadati</taxon>
        <taxon>Pseudomonadota</taxon>
        <taxon>Alphaproteobacteria</taxon>
        <taxon>Sphingomonadales</taxon>
        <taxon>Erythrobacteraceae</taxon>
        <taxon>Parapontixanthobacter</taxon>
    </lineage>
</organism>
<keyword evidence="2" id="KW-1185">Reference proteome</keyword>
<gene>
    <name evidence="1" type="ORF">GRI38_07740</name>
</gene>
<dbReference type="AlphaFoldDB" id="A0A844ZF59"/>